<dbReference type="PANTHER" id="PTHR10666">
    <property type="entry name" value="UBIQUITIN"/>
    <property type="match status" value="1"/>
</dbReference>
<reference evidence="3 4" key="1">
    <citation type="submission" date="2023-08" db="EMBL/GenBank/DDBJ databases">
        <title>Black Yeasts Isolated from many extreme environments.</title>
        <authorList>
            <person name="Coleine C."/>
            <person name="Stajich J.E."/>
            <person name="Selbmann L."/>
        </authorList>
    </citation>
    <scope>NUCLEOTIDE SEQUENCE [LARGE SCALE GENOMIC DNA]</scope>
    <source>
        <strain evidence="3 4">CCFEE 6328</strain>
    </source>
</reference>
<dbReference type="PROSITE" id="PS50053">
    <property type="entry name" value="UBIQUITIN_2"/>
    <property type="match status" value="1"/>
</dbReference>
<feature type="region of interest" description="Disordered" evidence="1">
    <location>
        <begin position="389"/>
        <end position="409"/>
    </location>
</feature>
<dbReference type="Pfam" id="PF00240">
    <property type="entry name" value="ubiquitin"/>
    <property type="match status" value="1"/>
</dbReference>
<proteinExistence type="predicted"/>
<name>A0ABR0JHZ7_9EURO</name>
<dbReference type="SUPFAM" id="SSF54236">
    <property type="entry name" value="Ubiquitin-like"/>
    <property type="match status" value="1"/>
</dbReference>
<evidence type="ECO:0000259" key="2">
    <source>
        <dbReference type="PROSITE" id="PS50053"/>
    </source>
</evidence>
<dbReference type="InterPro" id="IPR029071">
    <property type="entry name" value="Ubiquitin-like_domsf"/>
</dbReference>
<feature type="domain" description="Ubiquitin-like" evidence="2">
    <location>
        <begin position="199"/>
        <end position="275"/>
    </location>
</feature>
<feature type="region of interest" description="Disordered" evidence="1">
    <location>
        <begin position="112"/>
        <end position="131"/>
    </location>
</feature>
<evidence type="ECO:0000313" key="3">
    <source>
        <dbReference type="EMBL" id="KAK5065590.1"/>
    </source>
</evidence>
<sequence length="442" mass="48759">MTRYFYDCRVRSDNVVEIRRQNGIEQLQISFKRTVRIPDNIDEFELPPDMGNFPLYKTEQYAQSLPESIVAKRGIFLPMYQREAMWINFKATAPFAVKVYAGSINAISGQPVPKSNASKLHQQSHPSQNTSKQDYIVVPGQKWLDGFATGNGVVRQFVATRLGDGYTVEAQVTGQEVYGGLQIEVTPAVVTIKKLHDPVPIMVKSLTGRCEWYEIDGQTMVTDLKNMIQLSQEIPADQQRLIFEGRQLEDDATVFYHTGGMKEVTLDMVLRLRGGGPGPVPEGHKEMGLAAGGLIKQTIVPDKHPAATWHKSATIVFNVQLLDAASFEAVTGRPAPETPVPMDTYAELGLPFFKLHEEPSGIHGAFQKVKSVGEIVGAKEKTAKVPVHHINKPPTTNAHARSTKHSTDTKLANGITNPAGPLVEFCHVTELVKELGDVKLAD</sequence>
<keyword evidence="4" id="KW-1185">Reference proteome</keyword>
<dbReference type="SMART" id="SM00213">
    <property type="entry name" value="UBQ"/>
    <property type="match status" value="1"/>
</dbReference>
<dbReference type="CDD" id="cd17039">
    <property type="entry name" value="Ubl_ubiquitin_like"/>
    <property type="match status" value="1"/>
</dbReference>
<dbReference type="InterPro" id="IPR000626">
    <property type="entry name" value="Ubiquitin-like_dom"/>
</dbReference>
<dbReference type="Proteomes" id="UP001345691">
    <property type="component" value="Unassembled WGS sequence"/>
</dbReference>
<evidence type="ECO:0000256" key="1">
    <source>
        <dbReference type="SAM" id="MobiDB-lite"/>
    </source>
</evidence>
<dbReference type="EMBL" id="JAVRRF010000005">
    <property type="protein sequence ID" value="KAK5065590.1"/>
    <property type="molecule type" value="Genomic_DNA"/>
</dbReference>
<evidence type="ECO:0000313" key="4">
    <source>
        <dbReference type="Proteomes" id="UP001345691"/>
    </source>
</evidence>
<dbReference type="Gene3D" id="3.10.20.90">
    <property type="entry name" value="Phosphatidylinositol 3-kinase Catalytic Subunit, Chain A, domain 1"/>
    <property type="match status" value="1"/>
</dbReference>
<protein>
    <recommendedName>
        <fullName evidence="2">Ubiquitin-like domain-containing protein</fullName>
    </recommendedName>
</protein>
<dbReference type="InterPro" id="IPR050158">
    <property type="entry name" value="Ubiquitin_ubiquitin-like"/>
</dbReference>
<comment type="caution">
    <text evidence="3">The sequence shown here is derived from an EMBL/GenBank/DDBJ whole genome shotgun (WGS) entry which is preliminary data.</text>
</comment>
<organism evidence="3 4">
    <name type="scientific">Exophiala sideris</name>
    <dbReference type="NCBI Taxonomy" id="1016849"/>
    <lineage>
        <taxon>Eukaryota</taxon>
        <taxon>Fungi</taxon>
        <taxon>Dikarya</taxon>
        <taxon>Ascomycota</taxon>
        <taxon>Pezizomycotina</taxon>
        <taxon>Eurotiomycetes</taxon>
        <taxon>Chaetothyriomycetidae</taxon>
        <taxon>Chaetothyriales</taxon>
        <taxon>Herpotrichiellaceae</taxon>
        <taxon>Exophiala</taxon>
    </lineage>
</organism>
<accession>A0ABR0JHZ7</accession>
<gene>
    <name evidence="3" type="ORF">LTR69_003139</name>
</gene>